<name>A0A2H3J088_WOLCO</name>
<dbReference type="STRING" id="742152.A0A2H3J088"/>
<dbReference type="EMBL" id="KB467843">
    <property type="protein sequence ID" value="PCH35391.1"/>
    <property type="molecule type" value="Genomic_DNA"/>
</dbReference>
<organism evidence="2 3">
    <name type="scientific">Wolfiporia cocos (strain MD-104)</name>
    <name type="common">Brown rot fungus</name>
    <dbReference type="NCBI Taxonomy" id="742152"/>
    <lineage>
        <taxon>Eukaryota</taxon>
        <taxon>Fungi</taxon>
        <taxon>Dikarya</taxon>
        <taxon>Basidiomycota</taxon>
        <taxon>Agaricomycotina</taxon>
        <taxon>Agaricomycetes</taxon>
        <taxon>Polyporales</taxon>
        <taxon>Phaeolaceae</taxon>
        <taxon>Wolfiporia</taxon>
    </lineage>
</organism>
<accession>A0A2H3J088</accession>
<gene>
    <name evidence="2" type="ORF">WOLCODRAFT_19956</name>
</gene>
<sequence length="157" mass="17241">MSLAELSKEILQALGIIPRPPVPQPAQSSSASTSSLGKRRHESIPGDNTNESRKRALQPSSGSPALVRSTIHSRDQASEELKPIVHVKDESGDESDDMDALETQFELMHKMMKSMKKQIDRMNAKRGEKSSARAMKREAATINLGSWSGETIDLTDD</sequence>
<dbReference type="AlphaFoldDB" id="A0A2H3J088"/>
<keyword evidence="3" id="KW-1185">Reference proteome</keyword>
<protein>
    <submittedName>
        <fullName evidence="2">Uncharacterized protein</fullName>
    </submittedName>
</protein>
<proteinExistence type="predicted"/>
<evidence type="ECO:0000256" key="1">
    <source>
        <dbReference type="SAM" id="MobiDB-lite"/>
    </source>
</evidence>
<feature type="compositionally biased region" description="Low complexity" evidence="1">
    <location>
        <begin position="25"/>
        <end position="35"/>
    </location>
</feature>
<feature type="compositionally biased region" description="Basic and acidic residues" evidence="1">
    <location>
        <begin position="72"/>
        <end position="90"/>
    </location>
</feature>
<reference evidence="2 3" key="1">
    <citation type="journal article" date="2012" name="Science">
        <title>The Paleozoic origin of enzymatic lignin decomposition reconstructed from 31 fungal genomes.</title>
        <authorList>
            <person name="Floudas D."/>
            <person name="Binder M."/>
            <person name="Riley R."/>
            <person name="Barry K."/>
            <person name="Blanchette R.A."/>
            <person name="Henrissat B."/>
            <person name="Martinez A.T."/>
            <person name="Otillar R."/>
            <person name="Spatafora J.W."/>
            <person name="Yadav J.S."/>
            <person name="Aerts A."/>
            <person name="Benoit I."/>
            <person name="Boyd A."/>
            <person name="Carlson A."/>
            <person name="Copeland A."/>
            <person name="Coutinho P.M."/>
            <person name="de Vries R.P."/>
            <person name="Ferreira P."/>
            <person name="Findley K."/>
            <person name="Foster B."/>
            <person name="Gaskell J."/>
            <person name="Glotzer D."/>
            <person name="Gorecki P."/>
            <person name="Heitman J."/>
            <person name="Hesse C."/>
            <person name="Hori C."/>
            <person name="Igarashi K."/>
            <person name="Jurgens J.A."/>
            <person name="Kallen N."/>
            <person name="Kersten P."/>
            <person name="Kohler A."/>
            <person name="Kuees U."/>
            <person name="Kumar T.K.A."/>
            <person name="Kuo A."/>
            <person name="LaButti K."/>
            <person name="Larrondo L.F."/>
            <person name="Lindquist E."/>
            <person name="Ling A."/>
            <person name="Lombard V."/>
            <person name="Lucas S."/>
            <person name="Lundell T."/>
            <person name="Martin R."/>
            <person name="McLaughlin D.J."/>
            <person name="Morgenstern I."/>
            <person name="Morin E."/>
            <person name="Murat C."/>
            <person name="Nagy L.G."/>
            <person name="Nolan M."/>
            <person name="Ohm R.A."/>
            <person name="Patyshakuliyeva A."/>
            <person name="Rokas A."/>
            <person name="Ruiz-Duenas F.J."/>
            <person name="Sabat G."/>
            <person name="Salamov A."/>
            <person name="Samejima M."/>
            <person name="Schmutz J."/>
            <person name="Slot J.C."/>
            <person name="St John F."/>
            <person name="Stenlid J."/>
            <person name="Sun H."/>
            <person name="Sun S."/>
            <person name="Syed K."/>
            <person name="Tsang A."/>
            <person name="Wiebenga A."/>
            <person name="Young D."/>
            <person name="Pisabarro A."/>
            <person name="Eastwood D.C."/>
            <person name="Martin F."/>
            <person name="Cullen D."/>
            <person name="Grigoriev I.V."/>
            <person name="Hibbett D.S."/>
        </authorList>
    </citation>
    <scope>NUCLEOTIDE SEQUENCE [LARGE SCALE GENOMIC DNA]</scope>
    <source>
        <strain evidence="2 3">MD-104</strain>
    </source>
</reference>
<evidence type="ECO:0000313" key="2">
    <source>
        <dbReference type="EMBL" id="PCH35391.1"/>
    </source>
</evidence>
<evidence type="ECO:0000313" key="3">
    <source>
        <dbReference type="Proteomes" id="UP000218811"/>
    </source>
</evidence>
<dbReference type="Proteomes" id="UP000218811">
    <property type="component" value="Unassembled WGS sequence"/>
</dbReference>
<feature type="region of interest" description="Disordered" evidence="1">
    <location>
        <begin position="17"/>
        <end position="98"/>
    </location>
</feature>